<evidence type="ECO:0000313" key="3">
    <source>
        <dbReference type="EMBL" id="RZN66182.1"/>
    </source>
</evidence>
<organism evidence="3 4">
    <name type="scientific">Candidatus Methanolliviera hydrocarbonicum</name>
    <dbReference type="NCBI Taxonomy" id="2491085"/>
    <lineage>
        <taxon>Archaea</taxon>
        <taxon>Methanobacteriati</taxon>
        <taxon>Methanobacteriota</taxon>
        <taxon>Candidatus Methanoliparia</taxon>
        <taxon>Candidatus Methanoliparales</taxon>
        <taxon>Candidatus Methanollivieraceae</taxon>
        <taxon>Candidatus Methanolliviera</taxon>
    </lineage>
</organism>
<name>A0A520KUD4_9EURY</name>
<dbReference type="Proteomes" id="UP000320766">
    <property type="component" value="Unassembled WGS sequence"/>
</dbReference>
<evidence type="ECO:0000313" key="4">
    <source>
        <dbReference type="Proteomes" id="UP000320766"/>
    </source>
</evidence>
<proteinExistence type="predicted"/>
<feature type="domain" description="Pyruvate/ketoisovalerate oxidoreductase catalytic" evidence="2">
    <location>
        <begin position="42"/>
        <end position="224"/>
    </location>
</feature>
<dbReference type="PANTHER" id="PTHR43854:SF1">
    <property type="entry name" value="INDOLEPYRUVATE OXIDOREDUCTASE SUBUNIT IORB"/>
    <property type="match status" value="1"/>
</dbReference>
<accession>A0A520KUD4</accession>
<keyword evidence="3" id="KW-0670">Pyruvate</keyword>
<reference evidence="3 4" key="1">
    <citation type="journal article" date="2019" name="Nat. Microbiol.">
        <title>Wide diversity of methane and short-chain alkane metabolisms in uncultured archaea.</title>
        <authorList>
            <person name="Borrel G."/>
            <person name="Adam P.S."/>
            <person name="McKay L.J."/>
            <person name="Chen L.X."/>
            <person name="Sierra-Garcia I.N."/>
            <person name="Sieber C.M."/>
            <person name="Letourneur Q."/>
            <person name="Ghozlane A."/>
            <person name="Andersen G.L."/>
            <person name="Li W.J."/>
            <person name="Hallam S.J."/>
            <person name="Muyzer G."/>
            <person name="de Oliveira V.M."/>
            <person name="Inskeep W.P."/>
            <person name="Banfield J.F."/>
            <person name="Gribaldo S."/>
        </authorList>
    </citation>
    <scope>NUCLEOTIDE SEQUENCE [LARGE SCALE GENOMIC DNA]</scope>
    <source>
        <strain evidence="3">NM1b</strain>
    </source>
</reference>
<dbReference type="InterPro" id="IPR052198">
    <property type="entry name" value="IorB_Oxidoreductase"/>
</dbReference>
<evidence type="ECO:0000259" key="2">
    <source>
        <dbReference type="Pfam" id="PF01558"/>
    </source>
</evidence>
<dbReference type="AlphaFoldDB" id="A0A520KUD4"/>
<sequence length="233" mass="25014">MRLYAMDAGCVQNFARLAQSSSRRWFEMIGDDPLNIIITGVGGQGNVVASRIIASAAVNEGLYVSVGEIYGASQRGGAVTSYVRLSGEMQYGPIIPRGMAHIIIGFEPIESLRAIGNFGSKKTRAIINPRPIYPVDVLSGTLEYPPVEEVLKAIKELVYGVQVIEATELAKKAGDAVMQNIVMVGCVVGSGLIPIEIETTKEIIKESFAKERVEANLKAFKSGVGEIKGRKAV</sequence>
<dbReference type="Gene3D" id="3.40.920.10">
    <property type="entry name" value="Pyruvate-ferredoxin oxidoreductase, PFOR, domain III"/>
    <property type="match status" value="1"/>
</dbReference>
<protein>
    <submittedName>
        <fullName evidence="3">Indolepyruvate ferredoxin oxidoreductase</fullName>
    </submittedName>
</protein>
<dbReference type="InterPro" id="IPR002869">
    <property type="entry name" value="Pyrv_flavodox_OxRed_cen"/>
</dbReference>
<dbReference type="EMBL" id="RXIL01000170">
    <property type="protein sequence ID" value="RZN66182.1"/>
    <property type="molecule type" value="Genomic_DNA"/>
</dbReference>
<dbReference type="InterPro" id="IPR019752">
    <property type="entry name" value="Pyrv/ketoisovalerate_OxRed_cat"/>
</dbReference>
<evidence type="ECO:0000256" key="1">
    <source>
        <dbReference type="ARBA" id="ARBA00023002"/>
    </source>
</evidence>
<dbReference type="Pfam" id="PF01558">
    <property type="entry name" value="POR"/>
    <property type="match status" value="1"/>
</dbReference>
<keyword evidence="1" id="KW-0560">Oxidoreductase</keyword>
<comment type="caution">
    <text evidence="3">The sequence shown here is derived from an EMBL/GenBank/DDBJ whole genome shotgun (WGS) entry which is preliminary data.</text>
</comment>
<dbReference type="SUPFAM" id="SSF53323">
    <property type="entry name" value="Pyruvate-ferredoxin oxidoreductase, PFOR, domain III"/>
    <property type="match status" value="1"/>
</dbReference>
<dbReference type="GO" id="GO:0016903">
    <property type="term" value="F:oxidoreductase activity, acting on the aldehyde or oxo group of donors"/>
    <property type="evidence" value="ECO:0007669"/>
    <property type="project" value="InterPro"/>
</dbReference>
<gene>
    <name evidence="3" type="ORF">EF807_08740</name>
</gene>
<dbReference type="PANTHER" id="PTHR43854">
    <property type="entry name" value="INDOLEPYRUVATE OXIDOREDUCTASE SUBUNIT IORB"/>
    <property type="match status" value="1"/>
</dbReference>